<evidence type="ECO:0000313" key="5">
    <source>
        <dbReference type="Proteomes" id="UP000260943"/>
    </source>
</evidence>
<dbReference type="PROSITE" id="PS51186">
    <property type="entry name" value="GNAT"/>
    <property type="match status" value="1"/>
</dbReference>
<feature type="domain" description="N-acetyltransferase" evidence="3">
    <location>
        <begin position="1"/>
        <end position="163"/>
    </location>
</feature>
<reference evidence="4 5" key="1">
    <citation type="submission" date="2018-08" db="EMBL/GenBank/DDBJ databases">
        <title>A genome reference for cultivated species of the human gut microbiota.</title>
        <authorList>
            <person name="Zou Y."/>
            <person name="Xue W."/>
            <person name="Luo G."/>
        </authorList>
    </citation>
    <scope>NUCLEOTIDE SEQUENCE [LARGE SCALE GENOMIC DNA]</scope>
    <source>
        <strain evidence="4 5">TF08-14</strain>
    </source>
</reference>
<dbReference type="InterPro" id="IPR016181">
    <property type="entry name" value="Acyl_CoA_acyltransferase"/>
</dbReference>
<dbReference type="PANTHER" id="PTHR43877">
    <property type="entry name" value="AMINOALKYLPHOSPHONATE N-ACETYLTRANSFERASE-RELATED-RELATED"/>
    <property type="match status" value="1"/>
</dbReference>
<evidence type="ECO:0000259" key="3">
    <source>
        <dbReference type="PROSITE" id="PS51186"/>
    </source>
</evidence>
<dbReference type="PANTHER" id="PTHR43877:SF2">
    <property type="entry name" value="AMINOALKYLPHOSPHONATE N-ACETYLTRANSFERASE-RELATED"/>
    <property type="match status" value="1"/>
</dbReference>
<gene>
    <name evidence="4" type="ORF">DXC81_03680</name>
</gene>
<dbReference type="InterPro" id="IPR000182">
    <property type="entry name" value="GNAT_dom"/>
</dbReference>
<keyword evidence="1 4" id="KW-0808">Transferase</keyword>
<dbReference type="Proteomes" id="UP000260943">
    <property type="component" value="Unassembled WGS sequence"/>
</dbReference>
<dbReference type="InterPro" id="IPR050832">
    <property type="entry name" value="Bact_Acetyltransf"/>
</dbReference>
<evidence type="ECO:0000256" key="1">
    <source>
        <dbReference type="ARBA" id="ARBA00022679"/>
    </source>
</evidence>
<dbReference type="SUPFAM" id="SSF55729">
    <property type="entry name" value="Acyl-CoA N-acyltransferases (Nat)"/>
    <property type="match status" value="1"/>
</dbReference>
<organism evidence="4 5">
    <name type="scientific">Collinsella tanakaei</name>
    <dbReference type="NCBI Taxonomy" id="626935"/>
    <lineage>
        <taxon>Bacteria</taxon>
        <taxon>Bacillati</taxon>
        <taxon>Actinomycetota</taxon>
        <taxon>Coriobacteriia</taxon>
        <taxon>Coriobacteriales</taxon>
        <taxon>Coriobacteriaceae</taxon>
        <taxon>Collinsella</taxon>
    </lineage>
</organism>
<dbReference type="AlphaFoldDB" id="A0A3E4QVV9"/>
<dbReference type="Gene3D" id="3.40.630.30">
    <property type="match status" value="1"/>
</dbReference>
<dbReference type="RefSeq" id="WP_117679230.1">
    <property type="nucleotide sequence ID" value="NZ_QSRJ01000003.1"/>
</dbReference>
<name>A0A3E4QVV9_9ACTN</name>
<protein>
    <submittedName>
        <fullName evidence="4">GNAT family N-acetyltransferase</fullName>
    </submittedName>
</protein>
<dbReference type="CDD" id="cd04301">
    <property type="entry name" value="NAT_SF"/>
    <property type="match status" value="1"/>
</dbReference>
<evidence type="ECO:0000313" key="4">
    <source>
        <dbReference type="EMBL" id="RGL11221.1"/>
    </source>
</evidence>
<comment type="caution">
    <text evidence="4">The sequence shown here is derived from an EMBL/GenBank/DDBJ whole genome shotgun (WGS) entry which is preliminary data.</text>
</comment>
<dbReference type="GO" id="GO:0016747">
    <property type="term" value="F:acyltransferase activity, transferring groups other than amino-acyl groups"/>
    <property type="evidence" value="ECO:0007669"/>
    <property type="project" value="InterPro"/>
</dbReference>
<dbReference type="EMBL" id="QSRJ01000003">
    <property type="protein sequence ID" value="RGL11221.1"/>
    <property type="molecule type" value="Genomic_DNA"/>
</dbReference>
<accession>A0A3E4QVV9</accession>
<dbReference type="Pfam" id="PF00583">
    <property type="entry name" value="Acetyltransf_1"/>
    <property type="match status" value="1"/>
</dbReference>
<keyword evidence="2" id="KW-0012">Acyltransferase</keyword>
<sequence length="163" mass="18418">MEVTPRFDARDAAFDVRKRVFMDEQGYENEFDQIDDDPRCIHVTLYVDGEVAGCSRVFPEELERTAAPEAPKSPACELDEGVEASQTYLLGRVAVLGEYRRRGLASEIVRASDNAARAAGARLVKLHAQEYVRDLYAKMGYAQISDVDYEDEGQPHLWMAKRL</sequence>
<evidence type="ECO:0000256" key="2">
    <source>
        <dbReference type="ARBA" id="ARBA00023315"/>
    </source>
</evidence>
<proteinExistence type="predicted"/>